<dbReference type="InterPro" id="IPR006311">
    <property type="entry name" value="TAT_signal"/>
</dbReference>
<name>A0A9X1PTN3_STRM4</name>
<feature type="domain" description="SH3b" evidence="2">
    <location>
        <begin position="54"/>
        <end position="110"/>
    </location>
</feature>
<proteinExistence type="predicted"/>
<dbReference type="InterPro" id="IPR003646">
    <property type="entry name" value="SH3-like_bac-type"/>
</dbReference>
<keyword evidence="4" id="KW-1185">Reference proteome</keyword>
<evidence type="ECO:0000313" key="3">
    <source>
        <dbReference type="EMBL" id="MCF1593385.1"/>
    </source>
</evidence>
<dbReference type="Pfam" id="PF08239">
    <property type="entry name" value="SH3_3"/>
    <property type="match status" value="1"/>
</dbReference>
<dbReference type="Proteomes" id="UP001139384">
    <property type="component" value="Unassembled WGS sequence"/>
</dbReference>
<organism evidence="3 4">
    <name type="scientific">Streptomyces muensis</name>
    <dbReference type="NCBI Taxonomy" id="1077944"/>
    <lineage>
        <taxon>Bacteria</taxon>
        <taxon>Bacillati</taxon>
        <taxon>Actinomycetota</taxon>
        <taxon>Actinomycetes</taxon>
        <taxon>Kitasatosporales</taxon>
        <taxon>Streptomycetaceae</taxon>
        <taxon>Streptomyces</taxon>
    </lineage>
</organism>
<comment type="caution">
    <text evidence="3">The sequence shown here is derived from an EMBL/GenBank/DDBJ whole genome shotgun (WGS) entry which is preliminary data.</text>
</comment>
<feature type="chain" id="PRO_5040731962" evidence="1">
    <location>
        <begin position="34"/>
        <end position="113"/>
    </location>
</feature>
<evidence type="ECO:0000259" key="2">
    <source>
        <dbReference type="Pfam" id="PF08239"/>
    </source>
</evidence>
<gene>
    <name evidence="3" type="ORF">L0P92_07365</name>
</gene>
<keyword evidence="1" id="KW-0732">Signal</keyword>
<reference evidence="3" key="1">
    <citation type="submission" date="2022-01" db="EMBL/GenBank/DDBJ databases">
        <title>Draft Genome Sequences of Seven Type Strains of the Genus Streptomyces.</title>
        <authorList>
            <person name="Aziz S."/>
            <person name="Coretto E."/>
            <person name="Chronakova A."/>
            <person name="Sproer C."/>
            <person name="Huber K."/>
            <person name="Nouioui I."/>
            <person name="Gross H."/>
        </authorList>
    </citation>
    <scope>NUCLEOTIDE SEQUENCE</scope>
    <source>
        <strain evidence="3">DSM 103493</strain>
    </source>
</reference>
<dbReference type="Gene3D" id="2.30.30.40">
    <property type="entry name" value="SH3 Domains"/>
    <property type="match status" value="1"/>
</dbReference>
<sequence length="113" mass="12256">MKTRRNLVRVSAAAATTAAILGGAILAAPTASAASLPKSCTWEWAWPQRMEATSDVNLRSGPGTKYASLGILFKGARFTEYCDKDHDWSYGKVTSGPNNGKWGWVKSDYVGWN</sequence>
<dbReference type="AlphaFoldDB" id="A0A9X1PTN3"/>
<evidence type="ECO:0000313" key="4">
    <source>
        <dbReference type="Proteomes" id="UP001139384"/>
    </source>
</evidence>
<accession>A0A9X1PTN3</accession>
<dbReference type="PROSITE" id="PS51318">
    <property type="entry name" value="TAT"/>
    <property type="match status" value="1"/>
</dbReference>
<evidence type="ECO:0000256" key="1">
    <source>
        <dbReference type="SAM" id="SignalP"/>
    </source>
</evidence>
<dbReference type="EMBL" id="JAKEIP010000017">
    <property type="protein sequence ID" value="MCF1593385.1"/>
    <property type="molecule type" value="Genomic_DNA"/>
</dbReference>
<feature type="signal peptide" evidence="1">
    <location>
        <begin position="1"/>
        <end position="33"/>
    </location>
</feature>
<protein>
    <submittedName>
        <fullName evidence="3">SH3 domain-containing protein</fullName>
    </submittedName>
</protein>
<dbReference type="RefSeq" id="WP_234761705.1">
    <property type="nucleotide sequence ID" value="NZ_JAKEIP010000017.1"/>
</dbReference>